<accession>A0AAE0WJK9</accession>
<dbReference type="Pfam" id="PF24564">
    <property type="entry name" value="DUF7605"/>
    <property type="match status" value="1"/>
</dbReference>
<name>A0AAE0WJK9_9PEZI</name>
<evidence type="ECO:0000256" key="1">
    <source>
        <dbReference type="SAM" id="Coils"/>
    </source>
</evidence>
<gene>
    <name evidence="4" type="ORF">LTR78_007246</name>
</gene>
<feature type="domain" description="DUF7605" evidence="3">
    <location>
        <begin position="661"/>
        <end position="813"/>
    </location>
</feature>
<feature type="coiled-coil region" evidence="1">
    <location>
        <begin position="460"/>
        <end position="516"/>
    </location>
</feature>
<dbReference type="SUPFAM" id="SSF52540">
    <property type="entry name" value="P-loop containing nucleoside triphosphate hydrolases"/>
    <property type="match status" value="1"/>
</dbReference>
<dbReference type="AlphaFoldDB" id="A0AAE0WJK9"/>
<reference evidence="4" key="1">
    <citation type="submission" date="2023-07" db="EMBL/GenBank/DDBJ databases">
        <title>Black Yeasts Isolated from many extreme environments.</title>
        <authorList>
            <person name="Coleine C."/>
            <person name="Stajich J.E."/>
            <person name="Selbmann L."/>
        </authorList>
    </citation>
    <scope>NUCLEOTIDE SEQUENCE</scope>
    <source>
        <strain evidence="4">CCFEE 5485</strain>
    </source>
</reference>
<dbReference type="Gene3D" id="3.40.50.300">
    <property type="entry name" value="P-loop containing nucleotide triphosphate hydrolases"/>
    <property type="match status" value="1"/>
</dbReference>
<feature type="region of interest" description="Disordered" evidence="2">
    <location>
        <begin position="1"/>
        <end position="61"/>
    </location>
</feature>
<proteinExistence type="predicted"/>
<feature type="compositionally biased region" description="Polar residues" evidence="2">
    <location>
        <begin position="51"/>
        <end position="60"/>
    </location>
</feature>
<evidence type="ECO:0000313" key="5">
    <source>
        <dbReference type="Proteomes" id="UP001274830"/>
    </source>
</evidence>
<dbReference type="PANTHER" id="PTHR36681">
    <property type="entry name" value="NUCLEAR GTPASE, GERMINAL CENTER-ASSOCIATED, TANDEM DUPLICATE 3"/>
    <property type="match status" value="1"/>
</dbReference>
<dbReference type="InterPro" id="IPR027417">
    <property type="entry name" value="P-loop_NTPase"/>
</dbReference>
<dbReference type="EMBL" id="JAUTXT010000029">
    <property type="protein sequence ID" value="KAK3672893.1"/>
    <property type="molecule type" value="Genomic_DNA"/>
</dbReference>
<evidence type="ECO:0000313" key="4">
    <source>
        <dbReference type="EMBL" id="KAK3672893.1"/>
    </source>
</evidence>
<keyword evidence="1" id="KW-0175">Coiled coil</keyword>
<keyword evidence="5" id="KW-1185">Reference proteome</keyword>
<dbReference type="PANTHER" id="PTHR36681:SF3">
    <property type="entry name" value="NUCLEAR GTPASE, GERMINAL CENTER-ASSOCIATED, TANDEM DUPLICATE 3"/>
    <property type="match status" value="1"/>
</dbReference>
<protein>
    <recommendedName>
        <fullName evidence="3">DUF7605 domain-containing protein</fullName>
    </recommendedName>
</protein>
<comment type="caution">
    <text evidence="4">The sequence shown here is derived from an EMBL/GenBank/DDBJ whole genome shotgun (WGS) entry which is preliminary data.</text>
</comment>
<dbReference type="InterPro" id="IPR056024">
    <property type="entry name" value="DUF7605"/>
</dbReference>
<feature type="compositionally biased region" description="Basic residues" evidence="2">
    <location>
        <begin position="35"/>
        <end position="44"/>
    </location>
</feature>
<feature type="compositionally biased region" description="Low complexity" evidence="2">
    <location>
        <begin position="1"/>
        <end position="15"/>
    </location>
</feature>
<evidence type="ECO:0000256" key="2">
    <source>
        <dbReference type="SAM" id="MobiDB-lite"/>
    </source>
</evidence>
<evidence type="ECO:0000259" key="3">
    <source>
        <dbReference type="Pfam" id="PF24564"/>
    </source>
</evidence>
<sequence>MTSEAGSGVGMSSSGSRKRSQSLFLEEMSISGRSRSSRGHKRTKVEHDLTPASSIQQDQSAVVPWTNDDVDNTEEEGENDGHVTAYDAFKTEILPKLAVYHPSFELVEELLTGTCDDLRTLYHNLKASGFVNAEIELILEGDKGSIKSLRNPASHYAPVKPAALYGPSGVGKSSTTNSILGFKKAAFENSSDRGTYVPTEFRAASGSQEAPWEIHVPFLSRSQTQFMVRHHVANIFERIDCDEDEVEQEDMEDLESRYTTGLDFFYWLFRDQKDFKTPDHCAQYFKARGEDGFDEISIAADLVDMVGSFLKTRSLQDGREIHAAQDENSLAKIVKDIARPSKDRSGSGVSPWPLVEKIEIRLEHKLLGKGVIIADLAGMSDTSATVVESTRKYISNAGAIYVFATHKRIESDTVLDTQLREYVGLGKSGDVVLVVTHIDSHPVYAEAERDDLPASDLSLLKKAELKLRNLQAEDKQLQREKKKASGSRKSEINDRLDTLQEDLASAKARVRQVCIEIRCRQIKTEMSTRLQRLERNQNAPELPIIFVSNAIYQQHVNGFSPTDQPELDVEATGIPSLRRHLFELAAGSKFHKLRRICRVLLPNMVSGALGVLTKSKLERLDDGRMALNTVLDQRSGVVKRVQEDVVQRFGLYVLDTMDNTYKDKAHKLLRTWHEDFKAVTFMAFCRKSGTHRPSGKIADMSWNAEIQKIFDRDVGAAFDVLVPEIGFIGISTASSINGYFATMVETLEACDAFQGVDITELLDCIRRIRNDVENSMAKHCRLLKSILSQVRASMLVDTEISLCSAAMQDTYNEIVSMQSINYQKTNAKGKTVTLKSKEAHKQRADRVRSKLVETDDEIDVFSDIAERAKASLDAKLAEWVGEADKLLAEGCQSIKNDFERRFAWSEDVKQEVDPEAVETLKRAAGDALIVIEGEMKRLIGECEAHGSAS</sequence>
<dbReference type="Proteomes" id="UP001274830">
    <property type="component" value="Unassembled WGS sequence"/>
</dbReference>
<organism evidence="4 5">
    <name type="scientific">Recurvomyces mirabilis</name>
    <dbReference type="NCBI Taxonomy" id="574656"/>
    <lineage>
        <taxon>Eukaryota</taxon>
        <taxon>Fungi</taxon>
        <taxon>Dikarya</taxon>
        <taxon>Ascomycota</taxon>
        <taxon>Pezizomycotina</taxon>
        <taxon>Dothideomycetes</taxon>
        <taxon>Dothideomycetidae</taxon>
        <taxon>Mycosphaerellales</taxon>
        <taxon>Teratosphaeriaceae</taxon>
        <taxon>Recurvomyces</taxon>
    </lineage>
</organism>